<dbReference type="EMBL" id="KE346405">
    <property type="protein sequence ID" value="KJE98375.1"/>
    <property type="molecule type" value="Genomic_DNA"/>
</dbReference>
<keyword evidence="2" id="KW-1133">Transmembrane helix</keyword>
<feature type="compositionally biased region" description="Low complexity" evidence="1">
    <location>
        <begin position="180"/>
        <end position="193"/>
    </location>
</feature>
<feature type="region of interest" description="Disordered" evidence="1">
    <location>
        <begin position="147"/>
        <end position="231"/>
    </location>
</feature>
<sequence>MTPIGGNTNCTILLVNSNSDQLDKKFVSFRTNSTTIYKGNQGGSEPGDDDDRGNDPSSGLSLNFLGDAAKWLADAIASGYGVVLIMGLSAIVLAILRGCARCCCKLGVSEKHKDRSACVNFFHDLLQICLLPIYLIKYIIDIFRKPPPPDQDDMNTRRFDERSAPRASFDEEGRWSQRLSTSPQDSPSSHSTTGLMGPSRGPMTESASRRRLQFDSARNSDASATSSTSRSAMIGHTVLATSRKVGRTLWNAVRAGSSMLRARLARDAAVGSEASQAPTWTEMEQTRRAPLEPTGASDVSRPRQTMPEHATANQNRAVSSHRPRTTLSRAELQILARSNRPVYFNFRRVRLQEIGSQIFNPGPQFSVLGRMSVLTYPDSPDEYIFHLDSHTFQTMACNEQQQMEELHPARRLDEAFFTQGLTLQQAERLLSTHPQFPCINPPGDSE</sequence>
<dbReference type="InParanoid" id="A0A0D2WY90"/>
<gene>
    <name evidence="3" type="ORF">CAOG_008340</name>
</gene>
<feature type="transmembrane region" description="Helical" evidence="2">
    <location>
        <begin position="117"/>
        <end position="140"/>
    </location>
</feature>
<reference evidence="4" key="1">
    <citation type="submission" date="2011-02" db="EMBL/GenBank/DDBJ databases">
        <title>The Genome Sequence of Capsaspora owczarzaki ATCC 30864.</title>
        <authorList>
            <person name="Russ C."/>
            <person name="Cuomo C."/>
            <person name="Burger G."/>
            <person name="Gray M.W."/>
            <person name="Holland P.W.H."/>
            <person name="King N."/>
            <person name="Lang F.B.F."/>
            <person name="Roger A.J."/>
            <person name="Ruiz-Trillo I."/>
            <person name="Young S.K."/>
            <person name="Zeng Q."/>
            <person name="Gargeya S."/>
            <person name="Alvarado L."/>
            <person name="Berlin A."/>
            <person name="Chapman S.B."/>
            <person name="Chen Z."/>
            <person name="Freedman E."/>
            <person name="Gellesch M."/>
            <person name="Goldberg J."/>
            <person name="Griggs A."/>
            <person name="Gujja S."/>
            <person name="Heilman E."/>
            <person name="Heiman D."/>
            <person name="Howarth C."/>
            <person name="Mehta T."/>
            <person name="Neiman D."/>
            <person name="Pearson M."/>
            <person name="Roberts A."/>
            <person name="Saif S."/>
            <person name="Shea T."/>
            <person name="Shenoy N."/>
            <person name="Sisk P."/>
            <person name="Stolte C."/>
            <person name="Sykes S."/>
            <person name="White J."/>
            <person name="Yandava C."/>
            <person name="Haas B."/>
            <person name="Nusbaum C."/>
            <person name="Birren B."/>
        </authorList>
    </citation>
    <scope>NUCLEOTIDE SEQUENCE</scope>
    <source>
        <strain evidence="4">ATCC 30864</strain>
    </source>
</reference>
<feature type="transmembrane region" description="Helical" evidence="2">
    <location>
        <begin position="75"/>
        <end position="96"/>
    </location>
</feature>
<proteinExistence type="predicted"/>
<organism evidence="3 4">
    <name type="scientific">Capsaspora owczarzaki (strain ATCC 30864)</name>
    <dbReference type="NCBI Taxonomy" id="595528"/>
    <lineage>
        <taxon>Eukaryota</taxon>
        <taxon>Filasterea</taxon>
        <taxon>Capsaspora</taxon>
    </lineage>
</organism>
<dbReference type="Proteomes" id="UP000008743">
    <property type="component" value="Unassembled WGS sequence"/>
</dbReference>
<dbReference type="AlphaFoldDB" id="A0A0D2WY90"/>
<keyword evidence="4" id="KW-1185">Reference proteome</keyword>
<protein>
    <submittedName>
        <fullName evidence="3">Uncharacterized protein</fullName>
    </submittedName>
</protein>
<accession>A0A0D2WY90</accession>
<feature type="compositionally biased region" description="Basic and acidic residues" evidence="1">
    <location>
        <begin position="154"/>
        <end position="175"/>
    </location>
</feature>
<evidence type="ECO:0000313" key="3">
    <source>
        <dbReference type="EMBL" id="KJE98375.1"/>
    </source>
</evidence>
<name>A0A0D2WY90_CAPO3</name>
<feature type="region of interest" description="Disordered" evidence="1">
    <location>
        <begin position="273"/>
        <end position="325"/>
    </location>
</feature>
<evidence type="ECO:0000313" key="4">
    <source>
        <dbReference type="Proteomes" id="UP000008743"/>
    </source>
</evidence>
<dbReference type="RefSeq" id="XP_004340956.1">
    <property type="nucleotide sequence ID" value="XM_004340908.1"/>
</dbReference>
<evidence type="ECO:0000256" key="2">
    <source>
        <dbReference type="SAM" id="Phobius"/>
    </source>
</evidence>
<dbReference type="PhylomeDB" id="A0A0D2WY90"/>
<evidence type="ECO:0000256" key="1">
    <source>
        <dbReference type="SAM" id="MobiDB-lite"/>
    </source>
</evidence>
<keyword evidence="2" id="KW-0472">Membrane</keyword>
<feature type="compositionally biased region" description="Low complexity" evidence="1">
    <location>
        <begin position="215"/>
        <end position="231"/>
    </location>
</feature>
<keyword evidence="2" id="KW-0812">Transmembrane</keyword>
<feature type="compositionally biased region" description="Polar residues" evidence="1">
    <location>
        <begin position="273"/>
        <end position="283"/>
    </location>
</feature>